<evidence type="ECO:0000313" key="3">
    <source>
        <dbReference type="Proteomes" id="UP001501000"/>
    </source>
</evidence>
<feature type="region of interest" description="Disordered" evidence="1">
    <location>
        <begin position="22"/>
        <end position="101"/>
    </location>
</feature>
<gene>
    <name evidence="2" type="ORF">GCM10022244_17870</name>
</gene>
<sequence length="101" mass="10899">MSIAFPYGLTALLVRGFHQPPVCAGPRDASRPREQGRFRPSAVARNRDPVPRVLQRGAVARGAEPIRSAPGATYAHDAGPLPARSRTPGERLPTTGHRSKR</sequence>
<organism evidence="2 3">
    <name type="scientific">Streptomyces gulbargensis</name>
    <dbReference type="NCBI Taxonomy" id="364901"/>
    <lineage>
        <taxon>Bacteria</taxon>
        <taxon>Bacillati</taxon>
        <taxon>Actinomycetota</taxon>
        <taxon>Actinomycetes</taxon>
        <taxon>Kitasatosporales</taxon>
        <taxon>Streptomycetaceae</taxon>
        <taxon>Streptomyces</taxon>
    </lineage>
</organism>
<dbReference type="Proteomes" id="UP001501000">
    <property type="component" value="Unassembled WGS sequence"/>
</dbReference>
<comment type="caution">
    <text evidence="2">The sequence shown here is derived from an EMBL/GenBank/DDBJ whole genome shotgun (WGS) entry which is preliminary data.</text>
</comment>
<evidence type="ECO:0000313" key="2">
    <source>
        <dbReference type="EMBL" id="GAA3908241.1"/>
    </source>
</evidence>
<name>A0ABP7LZ15_9ACTN</name>
<evidence type="ECO:0000256" key="1">
    <source>
        <dbReference type="SAM" id="MobiDB-lite"/>
    </source>
</evidence>
<accession>A0ABP7LZ15</accession>
<proteinExistence type="predicted"/>
<keyword evidence="3" id="KW-1185">Reference proteome</keyword>
<reference evidence="3" key="1">
    <citation type="journal article" date="2019" name="Int. J. Syst. Evol. Microbiol.">
        <title>The Global Catalogue of Microorganisms (GCM) 10K type strain sequencing project: providing services to taxonomists for standard genome sequencing and annotation.</title>
        <authorList>
            <consortium name="The Broad Institute Genomics Platform"/>
            <consortium name="The Broad Institute Genome Sequencing Center for Infectious Disease"/>
            <person name="Wu L."/>
            <person name="Ma J."/>
        </authorList>
    </citation>
    <scope>NUCLEOTIDE SEQUENCE [LARGE SCALE GENOMIC DNA]</scope>
    <source>
        <strain evidence="3">JCM 16956</strain>
    </source>
</reference>
<protein>
    <submittedName>
        <fullName evidence="2">Uncharacterized protein</fullName>
    </submittedName>
</protein>
<dbReference type="EMBL" id="BAABAJ010000004">
    <property type="protein sequence ID" value="GAA3908241.1"/>
    <property type="molecule type" value="Genomic_DNA"/>
</dbReference>
<feature type="compositionally biased region" description="Basic and acidic residues" evidence="1">
    <location>
        <begin position="28"/>
        <end position="37"/>
    </location>
</feature>